<feature type="region of interest" description="Disordered" evidence="4">
    <location>
        <begin position="677"/>
        <end position="698"/>
    </location>
</feature>
<dbReference type="InterPro" id="IPR018053">
    <property type="entry name" value="Glyco_hydro_32_AS"/>
</dbReference>
<evidence type="ECO:0000259" key="6">
    <source>
        <dbReference type="Pfam" id="PF00251"/>
    </source>
</evidence>
<evidence type="ECO:0000313" key="10">
    <source>
        <dbReference type="Proteomes" id="UP000434639"/>
    </source>
</evidence>
<feature type="domain" description="3-keto-alpha-glucoside-1,2-lyase/3-keto-2-hydroxy-glucal hydratase" evidence="7">
    <location>
        <begin position="1041"/>
        <end position="1171"/>
    </location>
</feature>
<dbReference type="PROSITE" id="PS00609">
    <property type="entry name" value="GLYCOSYL_HYDROL_F32"/>
    <property type="match status" value="1"/>
</dbReference>
<dbReference type="InterPro" id="IPR001362">
    <property type="entry name" value="Glyco_hydro_32"/>
</dbReference>
<protein>
    <submittedName>
        <fullName evidence="9">DUF1080 domain-containing protein</fullName>
    </submittedName>
</protein>
<dbReference type="InterPro" id="IPR013320">
    <property type="entry name" value="ConA-like_dom_sf"/>
</dbReference>
<dbReference type="PANTHER" id="PTHR42800">
    <property type="entry name" value="EXOINULINASE INUD (AFU_ORTHOLOGUE AFUA_5G00480)"/>
    <property type="match status" value="1"/>
</dbReference>
<comment type="caution">
    <text evidence="9">The sequence shown here is derived from an EMBL/GenBank/DDBJ whole genome shotgun (WGS) entry which is preliminary data.</text>
</comment>
<evidence type="ECO:0000256" key="2">
    <source>
        <dbReference type="ARBA" id="ARBA00022801"/>
    </source>
</evidence>
<dbReference type="SUPFAM" id="SSF49899">
    <property type="entry name" value="Concanavalin A-like lectins/glucanases"/>
    <property type="match status" value="1"/>
</dbReference>
<dbReference type="Pfam" id="PF06439">
    <property type="entry name" value="3keto-disac_hyd"/>
    <property type="match status" value="1"/>
</dbReference>
<dbReference type="Pfam" id="PF00251">
    <property type="entry name" value="Glyco_hydro_32N"/>
    <property type="match status" value="2"/>
</dbReference>
<keyword evidence="3" id="KW-0326">Glycosidase</keyword>
<keyword evidence="5" id="KW-0732">Signal</keyword>
<dbReference type="GO" id="GO:0004575">
    <property type="term" value="F:sucrose alpha-glucosidase activity"/>
    <property type="evidence" value="ECO:0007669"/>
    <property type="project" value="TreeGrafter"/>
</dbReference>
<feature type="domain" description="Glycosyl hydrolase family 32 N-terminal" evidence="6">
    <location>
        <begin position="720"/>
        <end position="853"/>
    </location>
</feature>
<dbReference type="Gene3D" id="2.60.120.560">
    <property type="entry name" value="Exo-inulinase, domain 1"/>
    <property type="match status" value="3"/>
</dbReference>
<evidence type="ECO:0000256" key="4">
    <source>
        <dbReference type="SAM" id="MobiDB-lite"/>
    </source>
</evidence>
<keyword evidence="2" id="KW-0378">Hydrolase</keyword>
<reference evidence="9 10" key="1">
    <citation type="journal article" date="2017" name="Int. J. Syst. Evol. Microbiol.">
        <title>Bacillus mangrovi sp. nov., isolated from a sediment sample from a mangrove forest.</title>
        <authorList>
            <person name="Gupta V."/>
            <person name="Singh P.K."/>
            <person name="Korpole S."/>
            <person name="Tanuku N.R.S."/>
            <person name="Pinnaka A.K."/>
        </authorList>
    </citation>
    <scope>NUCLEOTIDE SEQUENCE [LARGE SCALE GENOMIC DNA]</scope>
    <source>
        <strain evidence="9 10">KCTC 33872</strain>
    </source>
</reference>
<feature type="domain" description="Glycosyl hydrolase family 32 N-terminal" evidence="6">
    <location>
        <begin position="42"/>
        <end position="214"/>
    </location>
</feature>
<evidence type="ECO:0000256" key="3">
    <source>
        <dbReference type="ARBA" id="ARBA00023295"/>
    </source>
</evidence>
<organism evidence="9 10">
    <name type="scientific">Metabacillus mangrovi</name>
    <dbReference type="NCBI Taxonomy" id="1491830"/>
    <lineage>
        <taxon>Bacteria</taxon>
        <taxon>Bacillati</taxon>
        <taxon>Bacillota</taxon>
        <taxon>Bacilli</taxon>
        <taxon>Bacillales</taxon>
        <taxon>Bacillaceae</taxon>
        <taxon>Metabacillus</taxon>
    </lineage>
</organism>
<feature type="domain" description="Glycosyl hydrolase family 32 C-terminal" evidence="8">
    <location>
        <begin position="857"/>
        <end position="1005"/>
    </location>
</feature>
<dbReference type="SUPFAM" id="SSF75005">
    <property type="entry name" value="Arabinanase/levansucrase/invertase"/>
    <property type="match status" value="2"/>
</dbReference>
<proteinExistence type="inferred from homology"/>
<evidence type="ECO:0000313" key="9">
    <source>
        <dbReference type="EMBL" id="MTH53497.1"/>
    </source>
</evidence>
<dbReference type="CDD" id="cd18622">
    <property type="entry name" value="GH32_Inu-like"/>
    <property type="match status" value="1"/>
</dbReference>
<dbReference type="AlphaFoldDB" id="A0A7X2S4Z9"/>
<dbReference type="OrthoDB" id="9759709at2"/>
<dbReference type="GO" id="GO:0005987">
    <property type="term" value="P:sucrose catabolic process"/>
    <property type="evidence" value="ECO:0007669"/>
    <property type="project" value="TreeGrafter"/>
</dbReference>
<evidence type="ECO:0000256" key="5">
    <source>
        <dbReference type="SAM" id="SignalP"/>
    </source>
</evidence>
<dbReference type="Gene3D" id="2.60.120.260">
    <property type="entry name" value="Galactose-binding domain-like"/>
    <property type="match status" value="1"/>
</dbReference>
<dbReference type="SMART" id="SM00640">
    <property type="entry name" value="Glyco_32"/>
    <property type="match status" value="1"/>
</dbReference>
<sequence>MKKLFRKIIICGAALGVGFAPPSSSAAAEQGYYMENHRNQFHFSPEASWMNDPNGMVYYEGEYHLFYQNNPFDTRWGPMHWGHAVSKDLVHWEHYPIALSPDENGAIFSGSAVIDYNNTAGFGKEAMVAIFTHEGNKQVQSLAYSNDRGRTWKKYEGNPVMPDPPIRDWRDPKVFWHEESGKWVMALAAKNSVMIYSSPDLKKWTYESTFGPDEGSVQATSLGQRTLALSPQTGSDFEYKGTISVREKNTRVGAGGLLFRFDAEGKNGYTAEADLRNGQLLLKRINDGKEEVLKQVRLSDSLMKADAIELKVRAEKENIRVYADGVLLLEASDPSFENGYFGLVNDSALSVFRDVSFKNQSNFQTNLTRWQEVSGAWKKTLFGMKPKNKGTNVYLSSASESQFSYSAKLAFNTKGIGGLLFRADEAGKNGYLAELDGGRRIIKLIRIEGGKQQVLGIKAISVQNGTADLNVEADGAELSVMVNGEKVLAHRDSRFTAGALGIVSQGENMTFQNVRKQSFVGEVPEYIENPDFEKGTLEGWTPLEGTAFTDKQVSPADTYWGGPFDHQGRYHLWGAAETGDDPTGSVRSSYFKLSGSGEINFLIGGGNDRENLHVSLVRASDNRELIRSHNYRFNDDEKYRRVVWDASSYLGEKVYIKITDRKSGGWGHINADDFHVYNEGPVPEKPENDPNAGPGPLYEQKSSGALTVWNPLGGEWTTATEGSYGGIWECPELIQIPVEGEPGKKKWVMMVSINDGAPAGGSGMQYFTGDFDGKTFTNDHPPEKILWADYGADFYAAVTWNNTPGEKPIWLGWMSNWQYANDTPTSPWKSSMTVPRELVMSKESDGYRLKQAPVAQLQNLRENKVEYINKEIAPGENLLENVTGDTAEIETEFAAAGAEEAGIKVRTGGGQYTKIGYNPEKQTVFIDRTHSGFDFGPNVRKVHEAPVKAENEKIKLKILLDRSSIEVFVNDGEKVLTDQLFANPESQGMEFYTVNGKAQIDYLRVFDVKGIWGESPFRTNLTDFKPLDGQWGDTIAGKLGRSSADSFNISGTKAKDFTYSAKIRVLNEGAGALVFRADRSANNGYFVNIDTKHNVMKLMKRSNGSIQILKEEPHPFESNKEYEVKVTARGDEIQAFVNGSAIIKAFDSEFAEGYAGLNVWNATAVFQDVRLEQ</sequence>
<accession>A0A7X2S4Z9</accession>
<evidence type="ECO:0000259" key="8">
    <source>
        <dbReference type="Pfam" id="PF08244"/>
    </source>
</evidence>
<dbReference type="InterPro" id="IPR023296">
    <property type="entry name" value="Glyco_hydro_beta-prop_sf"/>
</dbReference>
<name>A0A7X2S4Z9_9BACI</name>
<dbReference type="PANTHER" id="PTHR42800:SF1">
    <property type="entry name" value="EXOINULINASE INUD (AFU_ORTHOLOGUE AFUA_5G00480)"/>
    <property type="match status" value="1"/>
</dbReference>
<evidence type="ECO:0000256" key="1">
    <source>
        <dbReference type="ARBA" id="ARBA00009902"/>
    </source>
</evidence>
<dbReference type="Pfam" id="PF08244">
    <property type="entry name" value="Glyco_hydro_32C"/>
    <property type="match status" value="1"/>
</dbReference>
<comment type="similarity">
    <text evidence="1">Belongs to the glycosyl hydrolase 32 family.</text>
</comment>
<dbReference type="InterPro" id="IPR013148">
    <property type="entry name" value="Glyco_hydro_32_N"/>
</dbReference>
<dbReference type="Gene3D" id="2.115.10.20">
    <property type="entry name" value="Glycosyl hydrolase domain, family 43"/>
    <property type="match status" value="2"/>
</dbReference>
<feature type="chain" id="PRO_5038381280" evidence="5">
    <location>
        <begin position="27"/>
        <end position="1173"/>
    </location>
</feature>
<feature type="compositionally biased region" description="Basic and acidic residues" evidence="4">
    <location>
        <begin position="677"/>
        <end position="688"/>
    </location>
</feature>
<keyword evidence="10" id="KW-1185">Reference proteome</keyword>
<gene>
    <name evidence="9" type="ORF">GKZ89_08710</name>
</gene>
<dbReference type="EMBL" id="WMIB01000006">
    <property type="protein sequence ID" value="MTH53497.1"/>
    <property type="molecule type" value="Genomic_DNA"/>
</dbReference>
<dbReference type="InterPro" id="IPR013189">
    <property type="entry name" value="Glyco_hydro_32_C"/>
</dbReference>
<feature type="signal peptide" evidence="5">
    <location>
        <begin position="1"/>
        <end position="26"/>
    </location>
</feature>
<dbReference type="InterPro" id="IPR010496">
    <property type="entry name" value="AL/BT2_dom"/>
</dbReference>
<dbReference type="GO" id="GO:0005737">
    <property type="term" value="C:cytoplasm"/>
    <property type="evidence" value="ECO:0007669"/>
    <property type="project" value="TreeGrafter"/>
</dbReference>
<evidence type="ECO:0000259" key="7">
    <source>
        <dbReference type="Pfam" id="PF06439"/>
    </source>
</evidence>
<dbReference type="Proteomes" id="UP000434639">
    <property type="component" value="Unassembled WGS sequence"/>
</dbReference>